<name>A0A518BS46_9BACT</name>
<evidence type="ECO:0000256" key="4">
    <source>
        <dbReference type="ARBA" id="ARBA00022723"/>
    </source>
</evidence>
<dbReference type="PANTHER" id="PTHR32331:SF0">
    <property type="entry name" value="UPF0313 PROTEIN YGIQ"/>
    <property type="match status" value="1"/>
</dbReference>
<dbReference type="InterPro" id="IPR020612">
    <property type="entry name" value="Methylthiotransferase_CS"/>
</dbReference>
<evidence type="ECO:0000256" key="2">
    <source>
        <dbReference type="ARBA" id="ARBA00022485"/>
    </source>
</evidence>
<protein>
    <recommendedName>
        <fullName evidence="8">Radical SAM core domain-containing protein</fullName>
    </recommendedName>
</protein>
<feature type="compositionally biased region" description="Basic residues" evidence="7">
    <location>
        <begin position="605"/>
        <end position="621"/>
    </location>
</feature>
<feature type="region of interest" description="Disordered" evidence="7">
    <location>
        <begin position="600"/>
        <end position="639"/>
    </location>
</feature>
<dbReference type="PROSITE" id="PS51918">
    <property type="entry name" value="RADICAL_SAM"/>
    <property type="match status" value="1"/>
</dbReference>
<dbReference type="SUPFAM" id="SSF102114">
    <property type="entry name" value="Radical SAM enzymes"/>
    <property type="match status" value="1"/>
</dbReference>
<dbReference type="PROSITE" id="PS01278">
    <property type="entry name" value="MTTASE_RADICAL"/>
    <property type="match status" value="1"/>
</dbReference>
<dbReference type="GO" id="GO:0051539">
    <property type="term" value="F:4 iron, 4 sulfur cluster binding"/>
    <property type="evidence" value="ECO:0007669"/>
    <property type="project" value="UniProtKB-KW"/>
</dbReference>
<dbReference type="Pfam" id="PF08497">
    <property type="entry name" value="Radical_SAM_N"/>
    <property type="match status" value="1"/>
</dbReference>
<evidence type="ECO:0000313" key="10">
    <source>
        <dbReference type="Proteomes" id="UP000316921"/>
    </source>
</evidence>
<dbReference type="EMBL" id="CP036287">
    <property type="protein sequence ID" value="QDU69791.1"/>
    <property type="molecule type" value="Genomic_DNA"/>
</dbReference>
<dbReference type="InterPro" id="IPR023404">
    <property type="entry name" value="rSAM_horseshoe"/>
</dbReference>
<keyword evidence="10" id="KW-1185">Reference proteome</keyword>
<dbReference type="RefSeq" id="WP_145070024.1">
    <property type="nucleotide sequence ID" value="NZ_CP036287.1"/>
</dbReference>
<dbReference type="GO" id="GO:0046872">
    <property type="term" value="F:metal ion binding"/>
    <property type="evidence" value="ECO:0007669"/>
    <property type="project" value="UniProtKB-KW"/>
</dbReference>
<dbReference type="InterPro" id="IPR007197">
    <property type="entry name" value="rSAM"/>
</dbReference>
<dbReference type="SFLD" id="SFLDG01069">
    <property type="entry name" value="UPF0313"/>
    <property type="match status" value="1"/>
</dbReference>
<keyword evidence="6" id="KW-0411">Iron-sulfur</keyword>
<evidence type="ECO:0000256" key="1">
    <source>
        <dbReference type="ARBA" id="ARBA00001966"/>
    </source>
</evidence>
<keyword evidence="2" id="KW-0004">4Fe-4S</keyword>
<evidence type="ECO:0000313" key="9">
    <source>
        <dbReference type="EMBL" id="QDU69791.1"/>
    </source>
</evidence>
<dbReference type="NCBIfam" id="TIGR03904">
    <property type="entry name" value="SAM_YgiQ"/>
    <property type="match status" value="1"/>
</dbReference>
<dbReference type="PANTHER" id="PTHR32331">
    <property type="entry name" value="UPF0313 PROTEIN YGIQ"/>
    <property type="match status" value="1"/>
</dbReference>
<keyword evidence="4" id="KW-0479">Metal-binding</keyword>
<dbReference type="InterPro" id="IPR058240">
    <property type="entry name" value="rSAM_sf"/>
</dbReference>
<comment type="cofactor">
    <cofactor evidence="1">
        <name>[4Fe-4S] cluster</name>
        <dbReference type="ChEBI" id="CHEBI:49883"/>
    </cofactor>
</comment>
<dbReference type="Gene3D" id="3.80.30.20">
    <property type="entry name" value="tm_1862 like domain"/>
    <property type="match status" value="1"/>
</dbReference>
<gene>
    <name evidence="9" type="ORF">Pla133_49130</name>
</gene>
<reference evidence="9 10" key="1">
    <citation type="submission" date="2019-02" db="EMBL/GenBank/DDBJ databases">
        <title>Deep-cultivation of Planctomycetes and their phenomic and genomic characterization uncovers novel biology.</title>
        <authorList>
            <person name="Wiegand S."/>
            <person name="Jogler M."/>
            <person name="Boedeker C."/>
            <person name="Pinto D."/>
            <person name="Vollmers J."/>
            <person name="Rivas-Marin E."/>
            <person name="Kohn T."/>
            <person name="Peeters S.H."/>
            <person name="Heuer A."/>
            <person name="Rast P."/>
            <person name="Oberbeckmann S."/>
            <person name="Bunk B."/>
            <person name="Jeske O."/>
            <person name="Meyerdierks A."/>
            <person name="Storesund J.E."/>
            <person name="Kallscheuer N."/>
            <person name="Luecker S."/>
            <person name="Lage O.M."/>
            <person name="Pohl T."/>
            <person name="Merkel B.J."/>
            <person name="Hornburger P."/>
            <person name="Mueller R.-W."/>
            <person name="Bruemmer F."/>
            <person name="Labrenz M."/>
            <person name="Spormann A.M."/>
            <person name="Op den Camp H."/>
            <person name="Overmann J."/>
            <person name="Amann R."/>
            <person name="Jetten M.S.M."/>
            <person name="Mascher T."/>
            <person name="Medema M.H."/>
            <person name="Devos D.P."/>
            <person name="Kaster A.-K."/>
            <person name="Ovreas L."/>
            <person name="Rohde M."/>
            <person name="Galperin M.Y."/>
            <person name="Jogler C."/>
        </authorList>
    </citation>
    <scope>NUCLEOTIDE SEQUENCE [LARGE SCALE GENOMIC DNA]</scope>
    <source>
        <strain evidence="9 10">Pla133</strain>
    </source>
</reference>
<dbReference type="InterPro" id="IPR006638">
    <property type="entry name" value="Elp3/MiaA/NifB-like_rSAM"/>
</dbReference>
<dbReference type="InterPro" id="IPR022946">
    <property type="entry name" value="UPF0313"/>
</dbReference>
<keyword evidence="5" id="KW-0408">Iron</keyword>
<dbReference type="Pfam" id="PF11842">
    <property type="entry name" value="DUF3362"/>
    <property type="match status" value="1"/>
</dbReference>
<dbReference type="SMART" id="SM00729">
    <property type="entry name" value="Elp3"/>
    <property type="match status" value="1"/>
</dbReference>
<dbReference type="InterPro" id="IPR013704">
    <property type="entry name" value="UPF0313_N"/>
</dbReference>
<organism evidence="9 10">
    <name type="scientific">Engelhardtia mirabilis</name>
    <dbReference type="NCBI Taxonomy" id="2528011"/>
    <lineage>
        <taxon>Bacteria</taxon>
        <taxon>Pseudomonadati</taxon>
        <taxon>Planctomycetota</taxon>
        <taxon>Planctomycetia</taxon>
        <taxon>Planctomycetia incertae sedis</taxon>
        <taxon>Engelhardtia</taxon>
    </lineage>
</organism>
<evidence type="ECO:0000256" key="5">
    <source>
        <dbReference type="ARBA" id="ARBA00023004"/>
    </source>
</evidence>
<dbReference type="Pfam" id="PF04055">
    <property type="entry name" value="Radical_SAM"/>
    <property type="match status" value="1"/>
</dbReference>
<dbReference type="SFLD" id="SFLDS00029">
    <property type="entry name" value="Radical_SAM"/>
    <property type="match status" value="1"/>
</dbReference>
<evidence type="ECO:0000256" key="3">
    <source>
        <dbReference type="ARBA" id="ARBA00022691"/>
    </source>
</evidence>
<dbReference type="KEGG" id="pbap:Pla133_49130"/>
<sequence length="639" mass="71246">MTSSTPSPAPFLPRTRAQMEELGWDALDVLLVTGDAYVDHSSFGVPAIARFLESKGYRVGILDCPDYEPDGSGWERLPTPLLWVGVSAGTIDSMVTNYTAAKRKRRTDVYRPGGAPGRPNRATIGYTAKARHHFKGVPVIIGGMEAGPRRLAYYDYWDDKMRRSILVDAKADLLVWGMGERSALEVTRACEAGRPLRGLAQTCELVRPEDVPADVRWVPTFEELEADWGKLVELFNAVREENQPDGRVLAQTHGARVVLQHPPLAPSTAEEVDSYYDLPFRRDVHPDHAGLGVPALEAVRFSINTHRGCFADCSFCSITFHQGRAIQSRSEESILKEAATLAEHVDFRGTITDVGGPTANMWGLGCKLLEKGKPCLDRDCLTPDPCPALRLDKTTEGYRRLLGLVKRSKGVKHAFVSSGVRYDMLRGKDGETLPLHDTLVGEHTSGRMKLAPEHSDPEVLRLMNKPGFEKYEQFEEEYRTACESQGKEQYLANYFIVGHPGTTLAQAVQLFEKLLERNYSPEQAQEFIPLPMTRAAVQYAAGRDPLTGEEVHVPRTERERSQQKALVRWKDPKGRRKVEEALTDSGRTDLLPRYRELLAADERRQAHRTGSKGRKQARGKSKLFDRARAGDGGDMDLAG</sequence>
<evidence type="ECO:0000256" key="7">
    <source>
        <dbReference type="SAM" id="MobiDB-lite"/>
    </source>
</evidence>
<feature type="domain" description="Radical SAM core" evidence="8">
    <location>
        <begin position="295"/>
        <end position="571"/>
    </location>
</feature>
<keyword evidence="3" id="KW-0949">S-adenosyl-L-methionine</keyword>
<dbReference type="Proteomes" id="UP000316921">
    <property type="component" value="Chromosome"/>
</dbReference>
<feature type="compositionally biased region" description="Basic and acidic residues" evidence="7">
    <location>
        <begin position="622"/>
        <end position="631"/>
    </location>
</feature>
<dbReference type="AlphaFoldDB" id="A0A518BS46"/>
<dbReference type="GO" id="GO:0003824">
    <property type="term" value="F:catalytic activity"/>
    <property type="evidence" value="ECO:0007669"/>
    <property type="project" value="InterPro"/>
</dbReference>
<evidence type="ECO:0000259" key="8">
    <source>
        <dbReference type="PROSITE" id="PS51918"/>
    </source>
</evidence>
<accession>A0A518BS46</accession>
<dbReference type="SFLD" id="SFLDG01082">
    <property type="entry name" value="B12-binding_domain_containing"/>
    <property type="match status" value="1"/>
</dbReference>
<evidence type="ECO:0000256" key="6">
    <source>
        <dbReference type="ARBA" id="ARBA00023014"/>
    </source>
</evidence>
<proteinExistence type="predicted"/>
<dbReference type="InterPro" id="IPR024560">
    <property type="entry name" value="UPF0313_C"/>
</dbReference>